<dbReference type="Proteomes" id="UP001595457">
    <property type="component" value="Unassembled WGS sequence"/>
</dbReference>
<dbReference type="Pfam" id="PF11738">
    <property type="entry name" value="DUF3298"/>
    <property type="match status" value="1"/>
</dbReference>
<evidence type="ECO:0000259" key="2">
    <source>
        <dbReference type="Pfam" id="PF11738"/>
    </source>
</evidence>
<dbReference type="RefSeq" id="WP_377815196.1">
    <property type="nucleotide sequence ID" value="NZ_JBHRSJ010000030.1"/>
</dbReference>
<gene>
    <name evidence="3" type="ORF">ACFOJE_14735</name>
</gene>
<accession>A0ABV7AV83</accession>
<feature type="signal peptide" evidence="1">
    <location>
        <begin position="1"/>
        <end position="26"/>
    </location>
</feature>
<keyword evidence="1" id="KW-0732">Signal</keyword>
<protein>
    <submittedName>
        <fullName evidence="3">RsiV family protein</fullName>
    </submittedName>
</protein>
<feature type="chain" id="PRO_5046319772" evidence="1">
    <location>
        <begin position="27"/>
        <end position="250"/>
    </location>
</feature>
<evidence type="ECO:0000313" key="4">
    <source>
        <dbReference type="Proteomes" id="UP001595457"/>
    </source>
</evidence>
<sequence>MNSHALPKLLISASLGLLLSACQSLAPSDEPARYERHAWEHTPAGCHGEECPLVNIDTLHFPAEPALDRLIERRLLELAADGPGAPLPASLASHERDFLASARPGWSSYLQAQVREQADGRILIELSSYRYTGGAHGQPGRGFIDFDRRQHKALELSDLLLPGQEEAFWAKAEEAHRRWLVAQGFAADEQFTRIWPFRKTPHIALSRSGLLLKYDVYSIAPYSSGHPELLIPYPQLNGILKAEYFPRGKK</sequence>
<dbReference type="Gene3D" id="3.90.640.20">
    <property type="entry name" value="Heat-shock cognate protein, ATPase"/>
    <property type="match status" value="1"/>
</dbReference>
<proteinExistence type="predicted"/>
<dbReference type="EMBL" id="JBHRSJ010000030">
    <property type="protein sequence ID" value="MFC2973459.1"/>
    <property type="molecule type" value="Genomic_DNA"/>
</dbReference>
<evidence type="ECO:0000256" key="1">
    <source>
        <dbReference type="SAM" id="SignalP"/>
    </source>
</evidence>
<name>A0ABV7AV83_9GAMM</name>
<organism evidence="3 4">
    <name type="scientific">Azotobacter bryophylli</name>
    <dbReference type="NCBI Taxonomy" id="1986537"/>
    <lineage>
        <taxon>Bacteria</taxon>
        <taxon>Pseudomonadati</taxon>
        <taxon>Pseudomonadota</taxon>
        <taxon>Gammaproteobacteria</taxon>
        <taxon>Pseudomonadales</taxon>
        <taxon>Pseudomonadaceae</taxon>
        <taxon>Azotobacter</taxon>
    </lineage>
</organism>
<evidence type="ECO:0000313" key="3">
    <source>
        <dbReference type="EMBL" id="MFC2973459.1"/>
    </source>
</evidence>
<dbReference type="InterPro" id="IPR037126">
    <property type="entry name" value="PdaC/RsiV-like_sf"/>
</dbReference>
<feature type="domain" description="DUF3298" evidence="2">
    <location>
        <begin position="157"/>
        <end position="233"/>
    </location>
</feature>
<comment type="caution">
    <text evidence="3">The sequence shown here is derived from an EMBL/GenBank/DDBJ whole genome shotgun (WGS) entry which is preliminary data.</text>
</comment>
<dbReference type="Gene3D" id="3.30.565.40">
    <property type="entry name" value="Fervidobacterium nodosum Rt17-B1 like"/>
    <property type="match status" value="1"/>
</dbReference>
<dbReference type="InterPro" id="IPR021729">
    <property type="entry name" value="DUF3298"/>
</dbReference>
<keyword evidence="4" id="KW-1185">Reference proteome</keyword>
<reference evidence="4" key="1">
    <citation type="journal article" date="2019" name="Int. J. Syst. Evol. Microbiol.">
        <title>The Global Catalogue of Microorganisms (GCM) 10K type strain sequencing project: providing services to taxonomists for standard genome sequencing and annotation.</title>
        <authorList>
            <consortium name="The Broad Institute Genomics Platform"/>
            <consortium name="The Broad Institute Genome Sequencing Center for Infectious Disease"/>
            <person name="Wu L."/>
            <person name="Ma J."/>
        </authorList>
    </citation>
    <scope>NUCLEOTIDE SEQUENCE [LARGE SCALE GENOMIC DNA]</scope>
    <source>
        <strain evidence="4">KCTC 62195</strain>
    </source>
</reference>